<protein>
    <submittedName>
        <fullName evidence="1">Uncharacterized protein</fullName>
    </submittedName>
</protein>
<reference evidence="1" key="1">
    <citation type="submission" date="2009-06" db="EMBL/GenBank/DDBJ databases">
        <authorList>
            <consortium name="US DOE Joint Genome Institute (JGI-PGF)"/>
            <person name="Lucas S."/>
            <person name="Copeland A."/>
            <person name="Lapidus A."/>
            <person name="Glavina del Rio T."/>
            <person name="Dalin E."/>
            <person name="Tice H."/>
            <person name="Bruce D."/>
            <person name="Goodwin L."/>
            <person name="Pitluck S."/>
            <person name="Kyrpides N."/>
            <person name="Mavromatis K."/>
            <person name="Ivanova N."/>
            <person name="Saunders E."/>
            <person name="Brettin T."/>
            <person name="Detter J.C."/>
            <person name="Han C."/>
            <person name="Larimer F."/>
            <person name="Land M."/>
            <person name="Hauser L."/>
            <person name="Markowitz V."/>
            <person name="Cheng J.-F."/>
            <person name="Hugenholtz P."/>
            <person name="Woyke T."/>
            <person name="Wu D."/>
            <person name="Gronow S."/>
            <person name="Klenk H.-P."/>
            <person name="Eisen J.A."/>
        </authorList>
    </citation>
    <scope>NUCLEOTIDE SEQUENCE</scope>
    <source>
        <strain evidence="1">Eklund 17B</strain>
    </source>
</reference>
<accession>U4PLE5</accession>
<dbReference type="HOGENOM" id="CLU_2179194_0_0_9"/>
<accession>B2TPR5</accession>
<dbReference type="AlphaFoldDB" id="B2TPR5"/>
<organism evidence="1">
    <name type="scientific">Clostridium botulinum (strain Eklund 17B / Type B)</name>
    <dbReference type="NCBI Taxonomy" id="935198"/>
    <lineage>
        <taxon>Bacteria</taxon>
        <taxon>Bacillati</taxon>
        <taxon>Bacillota</taxon>
        <taxon>Clostridia</taxon>
        <taxon>Eubacteriales</taxon>
        <taxon>Clostridiaceae</taxon>
        <taxon>Clostridium</taxon>
    </lineage>
</organism>
<sequence>MDKNNYRIIKISKDALYEFIYEKFVENQEEYLDVNALEVGNSFEIDFENGQFIFMAHKSEDENENIIPLPKEIDLQKLMSKMDDTTTTMFVDNRYIELSLEEIINIQES</sequence>
<dbReference type="EMBL" id="CP001056">
    <property type="protein sequence ID" value="ACD24862.1"/>
    <property type="molecule type" value="Genomic_DNA"/>
</dbReference>
<evidence type="ECO:0000313" key="1">
    <source>
        <dbReference type="EMBL" id="ACD24862.1"/>
    </source>
</evidence>
<reference evidence="1" key="2">
    <citation type="submission" date="2009-08" db="EMBL/GenBank/DDBJ databases">
        <authorList>
            <person name="Shrivastava S."/>
            <person name="Brinkac L.M."/>
            <person name="Dodson R.J."/>
            <person name="Harkins D.M."/>
            <person name="Durkin A.S."/>
            <person name="Sutton G."/>
        </authorList>
    </citation>
    <scope>NUCLEOTIDE SEQUENCE</scope>
    <source>
        <strain evidence="1">Eklund 17B</strain>
    </source>
</reference>
<dbReference type="PATRIC" id="fig|935198.13.peg.2105"/>
<proteinExistence type="predicted"/>
<gene>
    <name evidence="1" type="ordered locus">CLL_A2150</name>
</gene>
<name>B2TPR5_CLOBB</name>
<dbReference type="KEGG" id="cbk:CLL_A2150"/>